<evidence type="ECO:0000313" key="1">
    <source>
        <dbReference type="EMBL" id="PIO29235.1"/>
    </source>
</evidence>
<reference evidence="1" key="1">
    <citation type="submission" date="2017-08" db="EMBL/GenBank/DDBJ databases">
        <title>Assembly of the North American Bullfrog Genome.</title>
        <authorList>
            <person name="Warren R.L."/>
            <person name="Vandervalk B.P."/>
            <person name="Kucuk E."/>
            <person name="Birol I."/>
            <person name="Helbing C."/>
            <person name="Pandoh P."/>
            <person name="Behsaz B."/>
            <person name="Mohamadi H."/>
            <person name="Chu J."/>
            <person name="Jackman S."/>
            <person name="Hammond S.A."/>
            <person name="Veldhoen N."/>
            <person name="Kirk H."/>
            <person name="Zhao Y."/>
            <person name="Coope R."/>
            <person name="Pleasance S."/>
            <person name="Moore R."/>
            <person name="Holt R."/>
        </authorList>
    </citation>
    <scope>NUCLEOTIDE SEQUENCE</scope>
    <source>
        <strain evidence="1">Bruno</strain>
        <tissue evidence="1">Liver</tissue>
    </source>
</reference>
<gene>
    <name evidence="1" type="ORF">AB205_0148330</name>
</gene>
<name>A0A2G9RN90_AQUCT</name>
<proteinExistence type="predicted"/>
<protein>
    <submittedName>
        <fullName evidence="1">Uncharacterized protein</fullName>
    </submittedName>
</protein>
<sequence>MHPALEPSHLLKVLPVQKPKVGPVLAVDQRLQNDLSLVPDQGQNLDHGPEDVHTEDIPALGPAPVHTEGAQRADPTLQNIGGGGAAVTLLCLIGGGIMVVGQTQILTCVLASLA</sequence>
<dbReference type="EMBL" id="KV936212">
    <property type="protein sequence ID" value="PIO29235.1"/>
    <property type="molecule type" value="Genomic_DNA"/>
</dbReference>
<accession>A0A2G9RN90</accession>
<organism evidence="1">
    <name type="scientific">Aquarana catesbeiana</name>
    <name type="common">American bullfrog</name>
    <name type="synonym">Rana catesbeiana</name>
    <dbReference type="NCBI Taxonomy" id="8400"/>
    <lineage>
        <taxon>Eukaryota</taxon>
        <taxon>Metazoa</taxon>
        <taxon>Chordata</taxon>
        <taxon>Craniata</taxon>
        <taxon>Vertebrata</taxon>
        <taxon>Euteleostomi</taxon>
        <taxon>Amphibia</taxon>
        <taxon>Batrachia</taxon>
        <taxon>Anura</taxon>
        <taxon>Neobatrachia</taxon>
        <taxon>Ranoidea</taxon>
        <taxon>Ranidae</taxon>
        <taxon>Aquarana</taxon>
    </lineage>
</organism>
<dbReference type="AlphaFoldDB" id="A0A2G9RN90"/>